<reference evidence="2 3" key="1">
    <citation type="submission" date="2023-10" db="EMBL/GenBank/DDBJ databases">
        <title>Glaciecola aquimarina strain GGW-M5 nov., isolated from a coastal seawater.</title>
        <authorList>
            <person name="Bayburt H."/>
            <person name="Kim J.M."/>
            <person name="Choi B.J."/>
            <person name="Jeon C.O."/>
        </authorList>
    </citation>
    <scope>NUCLEOTIDE SEQUENCE [LARGE SCALE GENOMIC DNA]</scope>
    <source>
        <strain evidence="2 3">KCTC 32108</strain>
    </source>
</reference>
<protein>
    <submittedName>
        <fullName evidence="2">Type IV pilus assembly protein PilM</fullName>
    </submittedName>
</protein>
<gene>
    <name evidence="2" type="primary">pilM</name>
    <name evidence="2" type="ORF">RS130_01585</name>
</gene>
<dbReference type="PIRSF" id="PIRSF019169">
    <property type="entry name" value="PilM"/>
    <property type="match status" value="1"/>
</dbReference>
<comment type="caution">
    <text evidence="2">The sequence shown here is derived from an EMBL/GenBank/DDBJ whole genome shotgun (WGS) entry which is preliminary data.</text>
</comment>
<dbReference type="PANTHER" id="PTHR32432">
    <property type="entry name" value="CELL DIVISION PROTEIN FTSA-RELATED"/>
    <property type="match status" value="1"/>
</dbReference>
<name>A0ABU3SS00_9ALTE</name>
<dbReference type="Pfam" id="PF11104">
    <property type="entry name" value="PilM_2"/>
    <property type="match status" value="1"/>
</dbReference>
<dbReference type="Gene3D" id="3.30.1490.300">
    <property type="match status" value="1"/>
</dbReference>
<evidence type="ECO:0000313" key="2">
    <source>
        <dbReference type="EMBL" id="MDU0352787.1"/>
    </source>
</evidence>
<sequence>MHLFSPKPQQIIGLDIGTRFIKAVSLEKAKEHITLSGFACEPISSHAFNEREIKDFEAVSHALKKVKSSLGSNNNLVVIAVSGSTVLNKTVCIDAPQTDYELENQIELEADSLIPYPFDQVYIDFEKLEINKANDDKVAVLLSAVHKDIVDRRTTLLAEVGYETKIVDLESYALGTAVAALYPSQNTDNISCINIGATQLQFCTLCNGQVIFTQEHHFGVDPLIENLIEQYNQTRVQIESQLKDNSLPTQWKQQAYSLFLDTLQQHIDKIIQVYVSSTGANRPDSLLISGGAGHLDNLAKDLSAEFGIEFIAFNPFHSMTIDHSISVTELAKVTPQMAIAAGLAYRGFQPWHI</sequence>
<evidence type="ECO:0000259" key="1">
    <source>
        <dbReference type="SMART" id="SM00842"/>
    </source>
</evidence>
<dbReference type="EMBL" id="JAWDIO010000002">
    <property type="protein sequence ID" value="MDU0352787.1"/>
    <property type="molecule type" value="Genomic_DNA"/>
</dbReference>
<dbReference type="InterPro" id="IPR043129">
    <property type="entry name" value="ATPase_NBD"/>
</dbReference>
<dbReference type="RefSeq" id="WP_316024495.1">
    <property type="nucleotide sequence ID" value="NZ_JAWDIO010000002.1"/>
</dbReference>
<dbReference type="SMART" id="SM00842">
    <property type="entry name" value="FtsA"/>
    <property type="match status" value="1"/>
</dbReference>
<dbReference type="Proteomes" id="UP001247805">
    <property type="component" value="Unassembled WGS sequence"/>
</dbReference>
<dbReference type="InterPro" id="IPR003494">
    <property type="entry name" value="SHS2_FtsA"/>
</dbReference>
<keyword evidence="3" id="KW-1185">Reference proteome</keyword>
<dbReference type="Gene3D" id="3.30.420.40">
    <property type="match status" value="2"/>
</dbReference>
<dbReference type="PANTHER" id="PTHR32432:SF3">
    <property type="entry name" value="ETHANOLAMINE UTILIZATION PROTEIN EUTJ"/>
    <property type="match status" value="1"/>
</dbReference>
<accession>A0ABU3SS00</accession>
<dbReference type="InterPro" id="IPR005883">
    <property type="entry name" value="PilM"/>
</dbReference>
<dbReference type="InterPro" id="IPR050696">
    <property type="entry name" value="FtsA/MreB"/>
</dbReference>
<organism evidence="2 3">
    <name type="scientific">Paraglaciecola aquimarina</name>
    <dbReference type="NCBI Taxonomy" id="1235557"/>
    <lineage>
        <taxon>Bacteria</taxon>
        <taxon>Pseudomonadati</taxon>
        <taxon>Pseudomonadota</taxon>
        <taxon>Gammaproteobacteria</taxon>
        <taxon>Alteromonadales</taxon>
        <taxon>Alteromonadaceae</taxon>
        <taxon>Paraglaciecola</taxon>
    </lineage>
</organism>
<feature type="domain" description="SHS2" evidence="1">
    <location>
        <begin position="11"/>
        <end position="178"/>
    </location>
</feature>
<evidence type="ECO:0000313" key="3">
    <source>
        <dbReference type="Proteomes" id="UP001247805"/>
    </source>
</evidence>
<dbReference type="CDD" id="cd24049">
    <property type="entry name" value="ASKHA_NBD_PilM"/>
    <property type="match status" value="1"/>
</dbReference>
<dbReference type="NCBIfam" id="TIGR01175">
    <property type="entry name" value="pilM"/>
    <property type="match status" value="1"/>
</dbReference>
<proteinExistence type="predicted"/>
<dbReference type="SUPFAM" id="SSF53067">
    <property type="entry name" value="Actin-like ATPase domain"/>
    <property type="match status" value="2"/>
</dbReference>